<protein>
    <submittedName>
        <fullName evidence="9">EamA family transporter</fullName>
    </submittedName>
</protein>
<organism evidence="9 10">
    <name type="scientific">Candidatus Vagococcus giribetii</name>
    <dbReference type="NCBI Taxonomy" id="2230876"/>
    <lineage>
        <taxon>Bacteria</taxon>
        <taxon>Bacillati</taxon>
        <taxon>Bacillota</taxon>
        <taxon>Bacilli</taxon>
        <taxon>Lactobacillales</taxon>
        <taxon>Enterococcaceae</taxon>
        <taxon>Vagococcus</taxon>
    </lineage>
</organism>
<evidence type="ECO:0000259" key="8">
    <source>
        <dbReference type="Pfam" id="PF00892"/>
    </source>
</evidence>
<keyword evidence="10" id="KW-1185">Reference proteome</keyword>
<keyword evidence="6 7" id="KW-0472">Membrane</keyword>
<feature type="transmembrane region" description="Helical" evidence="7">
    <location>
        <begin position="37"/>
        <end position="57"/>
    </location>
</feature>
<comment type="caution">
    <text evidence="9">The sequence shown here is derived from an EMBL/GenBank/DDBJ whole genome shotgun (WGS) entry which is preliminary data.</text>
</comment>
<dbReference type="Pfam" id="PF00892">
    <property type="entry name" value="EamA"/>
    <property type="match status" value="2"/>
</dbReference>
<comment type="similarity">
    <text evidence="2">Belongs to the EamA transporter family.</text>
</comment>
<dbReference type="SUPFAM" id="SSF103481">
    <property type="entry name" value="Multidrug resistance efflux transporter EmrE"/>
    <property type="match status" value="2"/>
</dbReference>
<proteinExistence type="inferred from homology"/>
<evidence type="ECO:0000256" key="3">
    <source>
        <dbReference type="ARBA" id="ARBA00022475"/>
    </source>
</evidence>
<keyword evidence="4 7" id="KW-0812">Transmembrane</keyword>
<reference evidence="9 10" key="1">
    <citation type="submission" date="2021-03" db="EMBL/GenBank/DDBJ databases">
        <title>Enterococcal diversity collection.</title>
        <authorList>
            <person name="Gilmore M.S."/>
            <person name="Schwartzman J."/>
            <person name="Van Tyne D."/>
            <person name="Martin M."/>
            <person name="Earl A.M."/>
            <person name="Manson A.L."/>
            <person name="Straub T."/>
            <person name="Salamzade R."/>
            <person name="Saavedra J."/>
            <person name="Lebreton F."/>
            <person name="Prichula J."/>
            <person name="Schaufler K."/>
            <person name="Gaca A."/>
            <person name="Sgardioli B."/>
            <person name="Wagenaar J."/>
            <person name="Strong T."/>
        </authorList>
    </citation>
    <scope>NUCLEOTIDE SEQUENCE [LARGE SCALE GENOMIC DNA]</scope>
    <source>
        <strain evidence="9 10">DIV0080</strain>
    </source>
</reference>
<dbReference type="Proteomes" id="UP000664857">
    <property type="component" value="Unassembled WGS sequence"/>
</dbReference>
<name>A0ABS3HUX7_9ENTE</name>
<keyword evidence="5 7" id="KW-1133">Transmembrane helix</keyword>
<evidence type="ECO:0000256" key="4">
    <source>
        <dbReference type="ARBA" id="ARBA00022692"/>
    </source>
</evidence>
<dbReference type="EMBL" id="JAFLVX010000021">
    <property type="protein sequence ID" value="MBO0477170.1"/>
    <property type="molecule type" value="Genomic_DNA"/>
</dbReference>
<feature type="domain" description="EamA" evidence="8">
    <location>
        <begin position="190"/>
        <end position="328"/>
    </location>
</feature>
<evidence type="ECO:0000256" key="6">
    <source>
        <dbReference type="ARBA" id="ARBA00023136"/>
    </source>
</evidence>
<dbReference type="RefSeq" id="WP_206966902.1">
    <property type="nucleotide sequence ID" value="NZ_JAFLVX010000021.1"/>
</dbReference>
<feature type="transmembrane region" description="Helical" evidence="7">
    <location>
        <begin position="186"/>
        <end position="207"/>
    </location>
</feature>
<dbReference type="InterPro" id="IPR050638">
    <property type="entry name" value="AA-Vitamin_Transporters"/>
</dbReference>
<evidence type="ECO:0000256" key="1">
    <source>
        <dbReference type="ARBA" id="ARBA00004651"/>
    </source>
</evidence>
<accession>A0ABS3HUX7</accession>
<evidence type="ECO:0000313" key="10">
    <source>
        <dbReference type="Proteomes" id="UP000664857"/>
    </source>
</evidence>
<evidence type="ECO:0000313" key="9">
    <source>
        <dbReference type="EMBL" id="MBO0477170.1"/>
    </source>
</evidence>
<gene>
    <name evidence="9" type="ORF">DOK76_08805</name>
</gene>
<feature type="transmembrane region" description="Helical" evidence="7">
    <location>
        <begin position="257"/>
        <end position="275"/>
    </location>
</feature>
<dbReference type="InterPro" id="IPR000620">
    <property type="entry name" value="EamA_dom"/>
</dbReference>
<keyword evidence="3" id="KW-1003">Cell membrane</keyword>
<evidence type="ECO:0000256" key="7">
    <source>
        <dbReference type="SAM" id="Phobius"/>
    </source>
</evidence>
<feature type="domain" description="EamA" evidence="8">
    <location>
        <begin position="61"/>
        <end position="178"/>
    </location>
</feature>
<feature type="transmembrane region" description="Helical" evidence="7">
    <location>
        <begin position="227"/>
        <end position="251"/>
    </location>
</feature>
<sequence length="341" mass="36251">MDSQKSMIQSHASHQSMADVKMKAVSKKFQAKGISNGLISGLTYGIYSTLVIVASGYEPLMSAAGIIAAPFVCSGLNDFFAGIWLLIFNWKKGRLKELGRTLKTKPGKMLVIGFLLGGPIANGAYLVGLAMAGAYAIPISATCSLFGALFAWIFLKQRPTKRVVFGMVLCVMGAIFINFVKPEGAPNFTLGIICALIAAIGWGLEGVFSSFGGAMIDTDVAVNLRELISGIVTLLLVFIFAGAFPLFLGTLKAVTPVMWLIISGLSAAVSFLTWYKANSMVGCAIGMSLNVTYAFWGVLFSVLFLGQELTATIVIGSIVIVCGAIIVTMNPLDLIKKKEVE</sequence>
<evidence type="ECO:0000256" key="2">
    <source>
        <dbReference type="ARBA" id="ARBA00007362"/>
    </source>
</evidence>
<dbReference type="PANTHER" id="PTHR32322:SF18">
    <property type="entry name" value="S-ADENOSYLMETHIONINE_S-ADENOSYLHOMOCYSTEINE TRANSPORTER"/>
    <property type="match status" value="1"/>
</dbReference>
<feature type="transmembrane region" description="Helical" evidence="7">
    <location>
        <begin position="287"/>
        <end position="305"/>
    </location>
</feature>
<dbReference type="PANTHER" id="PTHR32322">
    <property type="entry name" value="INNER MEMBRANE TRANSPORTER"/>
    <property type="match status" value="1"/>
</dbReference>
<feature type="transmembrane region" description="Helical" evidence="7">
    <location>
        <begin position="63"/>
        <end position="88"/>
    </location>
</feature>
<feature type="transmembrane region" description="Helical" evidence="7">
    <location>
        <begin position="134"/>
        <end position="155"/>
    </location>
</feature>
<feature type="transmembrane region" description="Helical" evidence="7">
    <location>
        <begin position="162"/>
        <end position="180"/>
    </location>
</feature>
<feature type="transmembrane region" description="Helical" evidence="7">
    <location>
        <begin position="311"/>
        <end position="332"/>
    </location>
</feature>
<evidence type="ECO:0000256" key="5">
    <source>
        <dbReference type="ARBA" id="ARBA00022989"/>
    </source>
</evidence>
<dbReference type="InterPro" id="IPR037185">
    <property type="entry name" value="EmrE-like"/>
</dbReference>
<feature type="transmembrane region" description="Helical" evidence="7">
    <location>
        <begin position="109"/>
        <end position="128"/>
    </location>
</feature>
<comment type="subcellular location">
    <subcellularLocation>
        <location evidence="1">Cell membrane</location>
        <topology evidence="1">Multi-pass membrane protein</topology>
    </subcellularLocation>
</comment>